<dbReference type="Gene3D" id="2.180.10.10">
    <property type="entry name" value="RHS repeat-associated core"/>
    <property type="match status" value="1"/>
</dbReference>
<evidence type="ECO:0000313" key="1">
    <source>
        <dbReference type="EMBL" id="KFB68664.1"/>
    </source>
</evidence>
<proteinExistence type="predicted"/>
<accession>A0A084Y1S0</accession>
<dbReference type="SUPFAM" id="SSF48619">
    <property type="entry name" value="Phospholipase A2, PLA2"/>
    <property type="match status" value="1"/>
</dbReference>
<organism evidence="1 2">
    <name type="scientific">Candidatus Accumulibacter vicinus</name>
    <dbReference type="NCBI Taxonomy" id="2954382"/>
    <lineage>
        <taxon>Bacteria</taxon>
        <taxon>Pseudomonadati</taxon>
        <taxon>Pseudomonadota</taxon>
        <taxon>Betaproteobacteria</taxon>
        <taxon>Candidatus Accumulibacter</taxon>
    </lineage>
</organism>
<dbReference type="InterPro" id="IPR036444">
    <property type="entry name" value="PLipase_A2_dom_sf"/>
</dbReference>
<sequence>MQSDPIGLAGGINTYGFVNGNPVRFIDPFGLDATDWSNRTGGRDLSSGPTNGNWGGKCWSGGVYSCGPGRGPGSAPPTDSGDMCYQSHDNCYVKCGSDRLCVRQCDRQLRGELTALPNDPRQWPIPPRAGTEEDSRDYRDHALKYFGATEALGTTYNEIQRGPSRRIQ</sequence>
<dbReference type="AlphaFoldDB" id="A0A084Y1S0"/>
<protein>
    <submittedName>
        <fullName evidence="1">RHS repeat-associated core domain protein</fullName>
    </submittedName>
</protein>
<gene>
    <name evidence="1" type="ORF">CAPSK01_001517</name>
</gene>
<dbReference type="Proteomes" id="UP000019812">
    <property type="component" value="Unassembled WGS sequence"/>
</dbReference>
<dbReference type="GO" id="GO:0006644">
    <property type="term" value="P:phospholipid metabolic process"/>
    <property type="evidence" value="ECO:0007669"/>
    <property type="project" value="InterPro"/>
</dbReference>
<dbReference type="EMBL" id="JDSS02000019">
    <property type="protein sequence ID" value="KFB68664.1"/>
    <property type="molecule type" value="Genomic_DNA"/>
</dbReference>
<reference evidence="1 2" key="1">
    <citation type="submission" date="2014-07" db="EMBL/GenBank/DDBJ databases">
        <title>Expanding our view of genomic diversity in Candidatus Accumulibacter clades.</title>
        <authorList>
            <person name="Skennerton C.T."/>
            <person name="Barr J.J."/>
            <person name="Slater F.R."/>
            <person name="Bond P.L."/>
            <person name="Tyson G.W."/>
        </authorList>
    </citation>
    <scope>NUCLEOTIDE SEQUENCE [LARGE SCALE GENOMIC DNA]</scope>
    <source>
        <strain evidence="2">SK-01</strain>
    </source>
</reference>
<comment type="caution">
    <text evidence="1">The sequence shown here is derived from an EMBL/GenBank/DDBJ whole genome shotgun (WGS) entry which is preliminary data.</text>
</comment>
<dbReference type="GO" id="GO:0050482">
    <property type="term" value="P:arachidonate secretion"/>
    <property type="evidence" value="ECO:0007669"/>
    <property type="project" value="InterPro"/>
</dbReference>
<evidence type="ECO:0000313" key="2">
    <source>
        <dbReference type="Proteomes" id="UP000019812"/>
    </source>
</evidence>
<dbReference type="GO" id="GO:0004623">
    <property type="term" value="F:phospholipase A2 activity"/>
    <property type="evidence" value="ECO:0007669"/>
    <property type="project" value="InterPro"/>
</dbReference>
<name>A0A084Y1S0_9PROT</name>
<dbReference type="STRING" id="1457154.CAPSK01_001517"/>